<evidence type="ECO:0000313" key="2">
    <source>
        <dbReference type="EMBL" id="KAK2870332.1"/>
    </source>
</evidence>
<dbReference type="AlphaFoldDB" id="A0AA88TAR0"/>
<organism evidence="2 3">
    <name type="scientific">Cirrhinus molitorella</name>
    <name type="common">mud carp</name>
    <dbReference type="NCBI Taxonomy" id="172907"/>
    <lineage>
        <taxon>Eukaryota</taxon>
        <taxon>Metazoa</taxon>
        <taxon>Chordata</taxon>
        <taxon>Craniata</taxon>
        <taxon>Vertebrata</taxon>
        <taxon>Euteleostomi</taxon>
        <taxon>Actinopterygii</taxon>
        <taxon>Neopterygii</taxon>
        <taxon>Teleostei</taxon>
        <taxon>Ostariophysi</taxon>
        <taxon>Cypriniformes</taxon>
        <taxon>Cyprinidae</taxon>
        <taxon>Labeoninae</taxon>
        <taxon>Labeonini</taxon>
        <taxon>Cirrhinus</taxon>
    </lineage>
</organism>
<proteinExistence type="predicted"/>
<feature type="region of interest" description="Disordered" evidence="1">
    <location>
        <begin position="57"/>
        <end position="90"/>
    </location>
</feature>
<dbReference type="Proteomes" id="UP001187343">
    <property type="component" value="Unassembled WGS sequence"/>
</dbReference>
<reference evidence="2" key="1">
    <citation type="submission" date="2023-08" db="EMBL/GenBank/DDBJ databases">
        <title>Chromosome-level Genome Assembly of mud carp (Cirrhinus molitorella).</title>
        <authorList>
            <person name="Liu H."/>
        </authorList>
    </citation>
    <scope>NUCLEOTIDE SEQUENCE</scope>
    <source>
        <strain evidence="2">Prfri</strain>
        <tissue evidence="2">Muscle</tissue>
    </source>
</reference>
<dbReference type="EMBL" id="JAUYZG010000024">
    <property type="protein sequence ID" value="KAK2870332.1"/>
    <property type="molecule type" value="Genomic_DNA"/>
</dbReference>
<feature type="compositionally biased region" description="Polar residues" evidence="1">
    <location>
        <begin position="73"/>
        <end position="86"/>
    </location>
</feature>
<name>A0AA88TAR0_9TELE</name>
<protein>
    <submittedName>
        <fullName evidence="2">Uncharacterized protein</fullName>
    </submittedName>
</protein>
<gene>
    <name evidence="2" type="ORF">Q8A67_024724</name>
</gene>
<sequence length="134" mass="14639">MTKREMLRLLVKENHVEWTASQCKCLQPPTVEPGLTRARHDGARRWCDILPNGDNRPSISAITERKQKPRNGSCPNQKHNCTSLQPPSGKKKLVAEEDKLLEDDNGTKVVLLGVSGVVSPGASAPVPSELLSGH</sequence>
<evidence type="ECO:0000313" key="3">
    <source>
        <dbReference type="Proteomes" id="UP001187343"/>
    </source>
</evidence>
<keyword evidence="3" id="KW-1185">Reference proteome</keyword>
<evidence type="ECO:0000256" key="1">
    <source>
        <dbReference type="SAM" id="MobiDB-lite"/>
    </source>
</evidence>
<accession>A0AA88TAR0</accession>
<comment type="caution">
    <text evidence="2">The sequence shown here is derived from an EMBL/GenBank/DDBJ whole genome shotgun (WGS) entry which is preliminary data.</text>
</comment>